<gene>
    <name evidence="1" type="ORF">ACFOFO_26070</name>
</gene>
<proteinExistence type="predicted"/>
<protein>
    <submittedName>
        <fullName evidence="1">Uncharacterized protein</fullName>
    </submittedName>
</protein>
<evidence type="ECO:0000313" key="1">
    <source>
        <dbReference type="EMBL" id="MFC3111368.1"/>
    </source>
</evidence>
<dbReference type="RefSeq" id="WP_390321328.1">
    <property type="nucleotide sequence ID" value="NZ_JBHRTP010000111.1"/>
</dbReference>
<dbReference type="Proteomes" id="UP001595530">
    <property type="component" value="Unassembled WGS sequence"/>
</dbReference>
<sequence length="153" mass="17609">MPTTDYQRPPTLYRYDQRATLERALTQGEFRLQPATHCLTLSFSQAWNPELFDRFGGVDSCLIIHHTEEFGERLHRAVQKALPNWAGIDGPIDYRQRSHLGATFSKTPAEAREQEWLFAWRPLNSVSSRNPVVVRLGSLEAFAELREKDTHVS</sequence>
<name>A0ABV7F8F6_9BURK</name>
<evidence type="ECO:0000313" key="2">
    <source>
        <dbReference type="Proteomes" id="UP001595530"/>
    </source>
</evidence>
<accession>A0ABV7F8F6</accession>
<comment type="caution">
    <text evidence="1">The sequence shown here is derived from an EMBL/GenBank/DDBJ whole genome shotgun (WGS) entry which is preliminary data.</text>
</comment>
<keyword evidence="2" id="KW-1185">Reference proteome</keyword>
<organism evidence="1 2">
    <name type="scientific">Undibacterium arcticum</name>
    <dbReference type="NCBI Taxonomy" id="1762892"/>
    <lineage>
        <taxon>Bacteria</taxon>
        <taxon>Pseudomonadati</taxon>
        <taxon>Pseudomonadota</taxon>
        <taxon>Betaproteobacteria</taxon>
        <taxon>Burkholderiales</taxon>
        <taxon>Oxalobacteraceae</taxon>
        <taxon>Undibacterium</taxon>
    </lineage>
</organism>
<dbReference type="EMBL" id="JBHRTP010000111">
    <property type="protein sequence ID" value="MFC3111368.1"/>
    <property type="molecule type" value="Genomic_DNA"/>
</dbReference>
<reference evidence="2" key="1">
    <citation type="journal article" date="2019" name="Int. J. Syst. Evol. Microbiol.">
        <title>The Global Catalogue of Microorganisms (GCM) 10K type strain sequencing project: providing services to taxonomists for standard genome sequencing and annotation.</title>
        <authorList>
            <consortium name="The Broad Institute Genomics Platform"/>
            <consortium name="The Broad Institute Genome Sequencing Center for Infectious Disease"/>
            <person name="Wu L."/>
            <person name="Ma J."/>
        </authorList>
    </citation>
    <scope>NUCLEOTIDE SEQUENCE [LARGE SCALE GENOMIC DNA]</scope>
    <source>
        <strain evidence="2">KCTC 42986</strain>
    </source>
</reference>